<dbReference type="GO" id="GO:0016887">
    <property type="term" value="F:ATP hydrolysis activity"/>
    <property type="evidence" value="ECO:0007669"/>
    <property type="project" value="TreeGrafter"/>
</dbReference>
<dbReference type="GO" id="GO:0005886">
    <property type="term" value="C:plasma membrane"/>
    <property type="evidence" value="ECO:0007669"/>
    <property type="project" value="TreeGrafter"/>
</dbReference>
<evidence type="ECO:0000256" key="1">
    <source>
        <dbReference type="ARBA" id="ARBA00006611"/>
    </source>
</evidence>
<accession>A0A917LGW9</accession>
<dbReference type="InterPro" id="IPR007831">
    <property type="entry name" value="T2SS_GspE_N"/>
</dbReference>
<reference evidence="5" key="2">
    <citation type="submission" date="2020-09" db="EMBL/GenBank/DDBJ databases">
        <authorList>
            <person name="Sun Q."/>
            <person name="Zhou Y."/>
        </authorList>
    </citation>
    <scope>NUCLEOTIDE SEQUENCE</scope>
    <source>
        <strain evidence="5">CGMCC 1.12987</strain>
    </source>
</reference>
<dbReference type="PANTHER" id="PTHR30258">
    <property type="entry name" value="TYPE II SECRETION SYSTEM PROTEIN GSPE-RELATED"/>
    <property type="match status" value="1"/>
</dbReference>
<organism evidence="5 6">
    <name type="scientific">Paenibacillus abyssi</name>
    <dbReference type="NCBI Taxonomy" id="1340531"/>
    <lineage>
        <taxon>Bacteria</taxon>
        <taxon>Bacillati</taxon>
        <taxon>Bacillota</taxon>
        <taxon>Bacilli</taxon>
        <taxon>Bacillales</taxon>
        <taxon>Paenibacillaceae</taxon>
        <taxon>Paenibacillus</taxon>
    </lineage>
</organism>
<dbReference type="Gene3D" id="3.30.450.90">
    <property type="match status" value="1"/>
</dbReference>
<dbReference type="InterPro" id="IPR037257">
    <property type="entry name" value="T2SS_E_N_sf"/>
</dbReference>
<dbReference type="PANTHER" id="PTHR30258:SF1">
    <property type="entry name" value="PROTEIN TRANSPORT PROTEIN HOFB HOMOLOG"/>
    <property type="match status" value="1"/>
</dbReference>
<comment type="similarity">
    <text evidence="1">Belongs to the GSP E family.</text>
</comment>
<dbReference type="GO" id="GO:0005524">
    <property type="term" value="F:ATP binding"/>
    <property type="evidence" value="ECO:0007669"/>
    <property type="project" value="UniProtKB-KW"/>
</dbReference>
<dbReference type="InterPro" id="IPR027417">
    <property type="entry name" value="P-loop_NTPase"/>
</dbReference>
<dbReference type="Gene3D" id="3.30.300.160">
    <property type="entry name" value="Type II secretion system, protein E, N-terminal domain"/>
    <property type="match status" value="1"/>
</dbReference>
<gene>
    <name evidence="5" type="ORF">GCM10010916_45140</name>
</gene>
<dbReference type="Pfam" id="PF05157">
    <property type="entry name" value="MshEN"/>
    <property type="match status" value="1"/>
</dbReference>
<dbReference type="FunFam" id="3.40.50.300:FF:000398">
    <property type="entry name" value="Type IV pilus assembly ATPase PilB"/>
    <property type="match status" value="1"/>
</dbReference>
<name>A0A917LGW9_9BACL</name>
<feature type="domain" description="AAA+ ATPase" evidence="4">
    <location>
        <begin position="306"/>
        <end position="427"/>
    </location>
</feature>
<dbReference type="Proteomes" id="UP000644756">
    <property type="component" value="Unassembled WGS sequence"/>
</dbReference>
<dbReference type="SMART" id="SM00382">
    <property type="entry name" value="AAA"/>
    <property type="match status" value="1"/>
</dbReference>
<sequence>MIGPRKRIGDLLVETGVITEEQLQQALKQQSEMKMRLGDVLITQGYISQQQFIEVLEFQLGIPHVKLYRQKIEPKVIQLIPQKLADQHGVLPLRVDGNKLILAMADPLDYFAIDEIRIATGLRIEPVIASKDELQRAINRYYGLQETIEQISQNLLSREEEPEQGLEEEDSPVVKTVNQIITQAVQFGASDIHFDPQEDSFRIRYRVDGIMRTERTLPPNMQAVIIARIKIMANLNVAERRLPQDGRVELDIEFRKVDIRISTLPTVHGEKVVMRILDLGNSLHKISRLAFSEQNLEAFLKGIEMAHGVVLITGPTGSGKTTTLYSALSHLNRDDVNIITIEDPVEYQLQGINQVQVNPVTGLTFARGLRAILRQDPNIVMVGEIRDMETAEIAVRAAMTGHLVFSTLHTNSAVSSISRLIDMGVEPFLISSAVNCIVAQRLVRRICPKCSEKVDPLPEEASLLRRHGIVVDLLSKGRGCGDCGRTGYKGRLAIHEVLLIDNELRSMILAKRSDNEYMKYAMDKGILIPMAEDGLQKVAAGLTTIAEVFRVTSHEE</sequence>
<dbReference type="InterPro" id="IPR001482">
    <property type="entry name" value="T2SS/T4SS_dom"/>
</dbReference>
<dbReference type="SUPFAM" id="SSF52540">
    <property type="entry name" value="P-loop containing nucleoside triphosphate hydrolases"/>
    <property type="match status" value="1"/>
</dbReference>
<dbReference type="Pfam" id="PF00437">
    <property type="entry name" value="T2SSE"/>
    <property type="match status" value="1"/>
</dbReference>
<comment type="caution">
    <text evidence="5">The sequence shown here is derived from an EMBL/GenBank/DDBJ whole genome shotgun (WGS) entry which is preliminary data.</text>
</comment>
<dbReference type="RefSeq" id="WP_188533343.1">
    <property type="nucleotide sequence ID" value="NZ_BMGR01000019.1"/>
</dbReference>
<reference evidence="5" key="1">
    <citation type="journal article" date="2014" name="Int. J. Syst. Evol. Microbiol.">
        <title>Complete genome sequence of Corynebacterium casei LMG S-19264T (=DSM 44701T), isolated from a smear-ripened cheese.</title>
        <authorList>
            <consortium name="US DOE Joint Genome Institute (JGI-PGF)"/>
            <person name="Walter F."/>
            <person name="Albersmeier A."/>
            <person name="Kalinowski J."/>
            <person name="Ruckert C."/>
        </authorList>
    </citation>
    <scope>NUCLEOTIDE SEQUENCE</scope>
    <source>
        <strain evidence="5">CGMCC 1.12987</strain>
    </source>
</reference>
<protein>
    <submittedName>
        <fullName evidence="5">Type II secretion system protein E</fullName>
    </submittedName>
</protein>
<keyword evidence="2" id="KW-0547">Nucleotide-binding</keyword>
<evidence type="ECO:0000313" key="5">
    <source>
        <dbReference type="EMBL" id="GGG23553.1"/>
    </source>
</evidence>
<dbReference type="FunFam" id="3.30.300.160:FF:000002">
    <property type="entry name" value="Type II secretion system protein E"/>
    <property type="match status" value="1"/>
</dbReference>
<dbReference type="EMBL" id="BMGR01000019">
    <property type="protein sequence ID" value="GGG23553.1"/>
    <property type="molecule type" value="Genomic_DNA"/>
</dbReference>
<dbReference type="CDD" id="cd01129">
    <property type="entry name" value="PulE-GspE-like"/>
    <property type="match status" value="1"/>
</dbReference>
<evidence type="ECO:0000259" key="4">
    <source>
        <dbReference type="SMART" id="SM00382"/>
    </source>
</evidence>
<evidence type="ECO:0000256" key="3">
    <source>
        <dbReference type="ARBA" id="ARBA00022840"/>
    </source>
</evidence>
<proteinExistence type="inferred from homology"/>
<evidence type="ECO:0000256" key="2">
    <source>
        <dbReference type="ARBA" id="ARBA00022741"/>
    </source>
</evidence>
<keyword evidence="6" id="KW-1185">Reference proteome</keyword>
<dbReference type="FunFam" id="3.30.450.90:FF:000001">
    <property type="entry name" value="Type II secretion system ATPase GspE"/>
    <property type="match status" value="1"/>
</dbReference>
<dbReference type="Gene3D" id="3.40.50.300">
    <property type="entry name" value="P-loop containing nucleotide triphosphate hydrolases"/>
    <property type="match status" value="1"/>
</dbReference>
<dbReference type="SUPFAM" id="SSF160246">
    <property type="entry name" value="EspE N-terminal domain-like"/>
    <property type="match status" value="1"/>
</dbReference>
<keyword evidence="3" id="KW-0067">ATP-binding</keyword>
<dbReference type="InterPro" id="IPR003593">
    <property type="entry name" value="AAA+_ATPase"/>
</dbReference>
<evidence type="ECO:0000313" key="6">
    <source>
        <dbReference type="Proteomes" id="UP000644756"/>
    </source>
</evidence>
<dbReference type="AlphaFoldDB" id="A0A917LGW9"/>